<comment type="caution">
    <text evidence="1">The sequence shown here is derived from an EMBL/GenBank/DDBJ whole genome shotgun (WGS) entry which is preliminary data.</text>
</comment>
<organism evidence="1 2">
    <name type="scientific">Rhizophagus clarus</name>
    <dbReference type="NCBI Taxonomy" id="94130"/>
    <lineage>
        <taxon>Eukaryota</taxon>
        <taxon>Fungi</taxon>
        <taxon>Fungi incertae sedis</taxon>
        <taxon>Mucoromycota</taxon>
        <taxon>Glomeromycotina</taxon>
        <taxon>Glomeromycetes</taxon>
        <taxon>Glomerales</taxon>
        <taxon>Glomeraceae</taxon>
        <taxon>Rhizophagus</taxon>
    </lineage>
</organism>
<dbReference type="AlphaFoldDB" id="A0A2Z6QZA4"/>
<evidence type="ECO:0000313" key="2">
    <source>
        <dbReference type="Proteomes" id="UP000247702"/>
    </source>
</evidence>
<dbReference type="Proteomes" id="UP000247702">
    <property type="component" value="Unassembled WGS sequence"/>
</dbReference>
<dbReference type="EMBL" id="BEXD01001718">
    <property type="protein sequence ID" value="GBB95477.1"/>
    <property type="molecule type" value="Genomic_DNA"/>
</dbReference>
<sequence>MRILPKSAREIKEQFFRKQEWTLHTILVFTKHDNSQLNVHTFDHWSTDTKQDAQFTASSFDAVFEMLDPKPK</sequence>
<reference evidence="1 2" key="1">
    <citation type="submission" date="2017-11" db="EMBL/GenBank/DDBJ databases">
        <title>The genome of Rhizophagus clarus HR1 reveals common genetic basis of auxotrophy among arbuscular mycorrhizal fungi.</title>
        <authorList>
            <person name="Kobayashi Y."/>
        </authorList>
    </citation>
    <scope>NUCLEOTIDE SEQUENCE [LARGE SCALE GENOMIC DNA]</scope>
    <source>
        <strain evidence="1 2">HR1</strain>
    </source>
</reference>
<gene>
    <name evidence="1" type="ORF">RclHR1_25440001</name>
</gene>
<name>A0A2Z6QZA4_9GLOM</name>
<accession>A0A2Z6QZA4</accession>
<proteinExistence type="predicted"/>
<evidence type="ECO:0000313" key="1">
    <source>
        <dbReference type="EMBL" id="GBB95477.1"/>
    </source>
</evidence>
<keyword evidence="2" id="KW-1185">Reference proteome</keyword>
<protein>
    <submittedName>
        <fullName evidence="1">Uncharacterized protein</fullName>
    </submittedName>
</protein>